<feature type="chain" id="PRO_5045383278" description="Secreted protein" evidence="1">
    <location>
        <begin position="23"/>
        <end position="95"/>
    </location>
</feature>
<dbReference type="Proteomes" id="UP000248584">
    <property type="component" value="Unassembled WGS sequence"/>
</dbReference>
<evidence type="ECO:0008006" key="4">
    <source>
        <dbReference type="Google" id="ProtNLM"/>
    </source>
</evidence>
<name>A0ABX5Q310_9FLAO</name>
<dbReference type="RefSeq" id="WP_015362305.1">
    <property type="nucleotide sequence ID" value="NZ_QKZR01000001.1"/>
</dbReference>
<protein>
    <recommendedName>
        <fullName evidence="4">Secreted protein</fullName>
    </recommendedName>
</protein>
<proteinExistence type="predicted"/>
<organism evidence="2 3">
    <name type="scientific">Nonlabens dokdonensis</name>
    <dbReference type="NCBI Taxonomy" id="328515"/>
    <lineage>
        <taxon>Bacteria</taxon>
        <taxon>Pseudomonadati</taxon>
        <taxon>Bacteroidota</taxon>
        <taxon>Flavobacteriia</taxon>
        <taxon>Flavobacteriales</taxon>
        <taxon>Flavobacteriaceae</taxon>
        <taxon>Nonlabens</taxon>
    </lineage>
</organism>
<reference evidence="2 3" key="1">
    <citation type="submission" date="2018-06" db="EMBL/GenBank/DDBJ databases">
        <title>Genomic Encyclopedia of Archaeal and Bacterial Type Strains, Phase II (KMG-II): from individual species to whole genera.</title>
        <authorList>
            <person name="Goeker M."/>
        </authorList>
    </citation>
    <scope>NUCLEOTIDE SEQUENCE [LARGE SCALE GENOMIC DNA]</scope>
    <source>
        <strain evidence="2 3">DSM 17205</strain>
    </source>
</reference>
<evidence type="ECO:0000313" key="2">
    <source>
        <dbReference type="EMBL" id="PZX44452.1"/>
    </source>
</evidence>
<sequence length="95" mass="10870">MKKVLMPIKLIAIVLFAAFNLARRCARPASKLVHTSHVDDVLRSSNRVKTTSHLDDYQYINHGKTAVELINHVQDKETKTVNESTYKPLVKKKKK</sequence>
<keyword evidence="1" id="KW-0732">Signal</keyword>
<feature type="signal peptide" evidence="1">
    <location>
        <begin position="1"/>
        <end position="22"/>
    </location>
</feature>
<comment type="caution">
    <text evidence="2">The sequence shown here is derived from an EMBL/GenBank/DDBJ whole genome shotgun (WGS) entry which is preliminary data.</text>
</comment>
<evidence type="ECO:0000256" key="1">
    <source>
        <dbReference type="SAM" id="SignalP"/>
    </source>
</evidence>
<accession>A0ABX5Q310</accession>
<gene>
    <name evidence="2" type="ORF">LX97_01463</name>
</gene>
<dbReference type="EMBL" id="QKZR01000001">
    <property type="protein sequence ID" value="PZX44452.1"/>
    <property type="molecule type" value="Genomic_DNA"/>
</dbReference>
<evidence type="ECO:0000313" key="3">
    <source>
        <dbReference type="Proteomes" id="UP000248584"/>
    </source>
</evidence>
<keyword evidence="3" id="KW-1185">Reference proteome</keyword>